<keyword evidence="4" id="KW-0732">Signal</keyword>
<dbReference type="AlphaFoldDB" id="A0A101EKK2"/>
<comment type="subcellular location">
    <subcellularLocation>
        <location evidence="1">Cell envelope</location>
    </subcellularLocation>
</comment>
<evidence type="ECO:0000256" key="3">
    <source>
        <dbReference type="ARBA" id="ARBA00022723"/>
    </source>
</evidence>
<feature type="transmembrane region" description="Helical" evidence="5">
    <location>
        <begin position="302"/>
        <end position="321"/>
    </location>
</feature>
<protein>
    <submittedName>
        <fullName evidence="6">ABC transporter, periplasmic binding protein</fullName>
    </submittedName>
</protein>
<dbReference type="PATRIC" id="fig|172049.5.peg.1081"/>
<evidence type="ECO:0000256" key="2">
    <source>
        <dbReference type="ARBA" id="ARBA00022448"/>
    </source>
</evidence>
<dbReference type="Proteomes" id="UP000053911">
    <property type="component" value="Unassembled WGS sequence"/>
</dbReference>
<sequence>MRKMGLILIIFLISPLSFTLAQEKPLVITSIAPIAEIVREAFGESVQVEYLVPPSVDPHQYQLTPEQIEKIQKADVILTIAHLPVEEKIEELEKEGVLKGKILEIEDYQRHGFRYLPERWYNNKYNPHGIWLDPYNALAIAETTKESLKTRYSGKNIFDAQYSLFKAKVETIILAYQKMNLSEKQAIIELPSQQYALEWMGIEVIASIKPEEEIPAKSVDELLEMAKTVDVIVYSVDSPESLKNAALELSRKTGVPAIEVSTIWSEKEYTEVLIQNSANIVSAFRTYIPQEVPSQQSLNTTYIILVFIVGVTLGTAFGVIIKK</sequence>
<evidence type="ECO:0000256" key="1">
    <source>
        <dbReference type="ARBA" id="ARBA00004196"/>
    </source>
</evidence>
<keyword evidence="5" id="KW-1133">Transmembrane helix</keyword>
<evidence type="ECO:0000256" key="4">
    <source>
        <dbReference type="ARBA" id="ARBA00022729"/>
    </source>
</evidence>
<evidence type="ECO:0000313" key="6">
    <source>
        <dbReference type="EMBL" id="KUK17097.1"/>
    </source>
</evidence>
<reference evidence="7" key="1">
    <citation type="journal article" date="2015" name="MBio">
        <title>Genome-Resolved Metagenomic Analysis Reveals Roles for Candidate Phyla and Other Microbial Community Members in Biogeochemical Transformations in Oil Reservoirs.</title>
        <authorList>
            <person name="Hu P."/>
            <person name="Tom L."/>
            <person name="Singh A."/>
            <person name="Thomas B.C."/>
            <person name="Baker B.J."/>
            <person name="Piceno Y.M."/>
            <person name="Andersen G.L."/>
            <person name="Banfield J.F."/>
        </authorList>
    </citation>
    <scope>NUCLEOTIDE SEQUENCE [LARGE SCALE GENOMIC DNA]</scope>
</reference>
<accession>A0A101EKK2</accession>
<dbReference type="SUPFAM" id="SSF53807">
    <property type="entry name" value="Helical backbone' metal receptor"/>
    <property type="match status" value="1"/>
</dbReference>
<organism evidence="6 7">
    <name type="scientific">Thermococcus sibiricus</name>
    <dbReference type="NCBI Taxonomy" id="172049"/>
    <lineage>
        <taxon>Archaea</taxon>
        <taxon>Methanobacteriati</taxon>
        <taxon>Methanobacteriota</taxon>
        <taxon>Thermococci</taxon>
        <taxon>Thermococcales</taxon>
        <taxon>Thermococcaceae</taxon>
        <taxon>Thermococcus</taxon>
    </lineage>
</organism>
<proteinExistence type="predicted"/>
<dbReference type="InterPro" id="IPR006127">
    <property type="entry name" value="ZnuA-like"/>
</dbReference>
<dbReference type="InterPro" id="IPR050492">
    <property type="entry name" value="Bact_metal-bind_prot9"/>
</dbReference>
<evidence type="ECO:0000313" key="7">
    <source>
        <dbReference type="Proteomes" id="UP000053911"/>
    </source>
</evidence>
<evidence type="ECO:0000256" key="5">
    <source>
        <dbReference type="SAM" id="Phobius"/>
    </source>
</evidence>
<name>A0A101EKK2_9EURY</name>
<dbReference type="RefSeq" id="WP_012766207.1">
    <property type="nucleotide sequence ID" value="NZ_LGFD01000036.1"/>
</dbReference>
<dbReference type="EMBL" id="LGFD01000036">
    <property type="protein sequence ID" value="KUK17097.1"/>
    <property type="molecule type" value="Genomic_DNA"/>
</dbReference>
<keyword evidence="5" id="KW-0812">Transmembrane</keyword>
<gene>
    <name evidence="6" type="ORF">XD54_1610</name>
</gene>
<keyword evidence="2" id="KW-0813">Transport</keyword>
<comment type="caution">
    <text evidence="6">The sequence shown here is derived from an EMBL/GenBank/DDBJ whole genome shotgun (WGS) entry which is preliminary data.</text>
</comment>
<dbReference type="PANTHER" id="PTHR42953:SF1">
    <property type="entry name" value="METAL-BINDING PROTEIN HI_0362-RELATED"/>
    <property type="match status" value="1"/>
</dbReference>
<dbReference type="Gene3D" id="3.40.50.1980">
    <property type="entry name" value="Nitrogenase molybdenum iron protein domain"/>
    <property type="match status" value="1"/>
</dbReference>
<dbReference type="OMA" id="YLPERWY"/>
<keyword evidence="3" id="KW-0479">Metal-binding</keyword>
<dbReference type="PANTHER" id="PTHR42953">
    <property type="entry name" value="HIGH-AFFINITY ZINC UPTAKE SYSTEM PROTEIN ZNUA-RELATED"/>
    <property type="match status" value="1"/>
</dbReference>
<dbReference type="GeneID" id="8095150"/>
<dbReference type="GO" id="GO:0030001">
    <property type="term" value="P:metal ion transport"/>
    <property type="evidence" value="ECO:0007669"/>
    <property type="project" value="InterPro"/>
</dbReference>
<keyword evidence="5" id="KW-0472">Membrane</keyword>
<dbReference type="GO" id="GO:0046872">
    <property type="term" value="F:metal ion binding"/>
    <property type="evidence" value="ECO:0007669"/>
    <property type="project" value="UniProtKB-KW"/>
</dbReference>
<dbReference type="Pfam" id="PF01297">
    <property type="entry name" value="ZnuA"/>
    <property type="match status" value="1"/>
</dbReference>